<dbReference type="EMBL" id="JAGGLP010000007">
    <property type="protein sequence ID" value="MBP2050912.1"/>
    <property type="molecule type" value="Genomic_DNA"/>
</dbReference>
<name>A0A1B1ANT1_9ACTN</name>
<gene>
    <name evidence="1" type="ORF">AVL59_00055</name>
    <name evidence="2" type="ORF">J2Z21_003862</name>
</gene>
<dbReference type="STRING" id="68214.AVL59_00055"/>
<dbReference type="EMBL" id="CP016279">
    <property type="protein sequence ID" value="ANP48170.1"/>
    <property type="molecule type" value="Genomic_DNA"/>
</dbReference>
<organism evidence="1 3">
    <name type="scientific">Streptomyces griseochromogenes</name>
    <dbReference type="NCBI Taxonomy" id="68214"/>
    <lineage>
        <taxon>Bacteria</taxon>
        <taxon>Bacillati</taxon>
        <taxon>Actinomycetota</taxon>
        <taxon>Actinomycetes</taxon>
        <taxon>Kitasatosporales</taxon>
        <taxon>Streptomycetaceae</taxon>
        <taxon>Streptomyces</taxon>
    </lineage>
</organism>
<accession>A0A1B1ANT1</accession>
<sequence>MSGLEEAVSASATPAAASAALRKIHAERARRAYERAAAACRHAGVAQGDAQLVPTSPVGRAAGALRLSAGSIAALASNEPDPAADARCARNAAAAAALAAQVAAARDAEAETGTTTADTGAVTASVSALRAALAASQAAAAAATATARGRDASLNAAADEAERRAAAAARAAGWVSQGTGA</sequence>
<dbReference type="KEGG" id="sgs:AVL59_00055"/>
<evidence type="ECO:0000313" key="3">
    <source>
        <dbReference type="Proteomes" id="UP000092659"/>
    </source>
</evidence>
<reference evidence="1 3" key="1">
    <citation type="submission" date="2016-06" db="EMBL/GenBank/DDBJ databases">
        <title>Complete genome sequence of Streptomyces griseochromogenes ATCC 14511, the Blasticidin S producer.</title>
        <authorList>
            <person name="Wu L."/>
        </authorList>
    </citation>
    <scope>NUCLEOTIDE SEQUENCE [LARGE SCALE GENOMIC DNA]</scope>
    <source>
        <strain evidence="1 3">ATCC 14511</strain>
    </source>
</reference>
<evidence type="ECO:0000313" key="2">
    <source>
        <dbReference type="EMBL" id="MBP2050912.1"/>
    </source>
</evidence>
<evidence type="ECO:0000313" key="4">
    <source>
        <dbReference type="Proteomes" id="UP001519309"/>
    </source>
</evidence>
<evidence type="ECO:0000313" key="1">
    <source>
        <dbReference type="EMBL" id="ANP48170.1"/>
    </source>
</evidence>
<dbReference type="Proteomes" id="UP001519309">
    <property type="component" value="Unassembled WGS sequence"/>
</dbReference>
<reference evidence="2 4" key="2">
    <citation type="submission" date="2021-03" db="EMBL/GenBank/DDBJ databases">
        <title>Genomic Encyclopedia of Type Strains, Phase IV (KMG-IV): sequencing the most valuable type-strain genomes for metagenomic binning, comparative biology and taxonomic classification.</title>
        <authorList>
            <person name="Goeker M."/>
        </authorList>
    </citation>
    <scope>NUCLEOTIDE SEQUENCE [LARGE SCALE GENOMIC DNA]</scope>
    <source>
        <strain evidence="2 4">DSM 40499</strain>
    </source>
</reference>
<proteinExistence type="predicted"/>
<keyword evidence="4" id="KW-1185">Reference proteome</keyword>
<dbReference type="AlphaFoldDB" id="A0A1B1ANT1"/>
<dbReference type="RefSeq" id="WP_067299156.1">
    <property type="nucleotide sequence ID" value="NZ_CP016279.1"/>
</dbReference>
<protein>
    <submittedName>
        <fullName evidence="1">Uncharacterized protein</fullName>
    </submittedName>
</protein>
<dbReference type="Proteomes" id="UP000092659">
    <property type="component" value="Chromosome"/>
</dbReference>